<feature type="transmembrane region" description="Helical" evidence="1">
    <location>
        <begin position="110"/>
        <end position="129"/>
    </location>
</feature>
<dbReference type="Pfam" id="PF00563">
    <property type="entry name" value="EAL"/>
    <property type="match status" value="1"/>
</dbReference>
<dbReference type="Pfam" id="PF00990">
    <property type="entry name" value="GGDEF"/>
    <property type="match status" value="1"/>
</dbReference>
<dbReference type="PANTHER" id="PTHR44757:SF2">
    <property type="entry name" value="BIOFILM ARCHITECTURE MAINTENANCE PROTEIN MBAA"/>
    <property type="match status" value="1"/>
</dbReference>
<dbReference type="Proteomes" id="UP000186002">
    <property type="component" value="Unassembled WGS sequence"/>
</dbReference>
<dbReference type="InterPro" id="IPR035919">
    <property type="entry name" value="EAL_sf"/>
</dbReference>
<accession>A0A1M7GNX4</accession>
<dbReference type="PANTHER" id="PTHR44757">
    <property type="entry name" value="DIGUANYLATE CYCLASE DGCP"/>
    <property type="match status" value="1"/>
</dbReference>
<dbReference type="Gene3D" id="3.20.20.450">
    <property type="entry name" value="EAL domain"/>
    <property type="match status" value="1"/>
</dbReference>
<organism evidence="5 6">
    <name type="scientific">Roseibium suaedae</name>
    <dbReference type="NCBI Taxonomy" id="735517"/>
    <lineage>
        <taxon>Bacteria</taxon>
        <taxon>Pseudomonadati</taxon>
        <taxon>Pseudomonadota</taxon>
        <taxon>Alphaproteobacteria</taxon>
        <taxon>Hyphomicrobiales</taxon>
        <taxon>Stappiaceae</taxon>
        <taxon>Roseibium</taxon>
    </lineage>
</organism>
<dbReference type="SUPFAM" id="SSF141868">
    <property type="entry name" value="EAL domain-like"/>
    <property type="match status" value="1"/>
</dbReference>
<dbReference type="CDD" id="cd01949">
    <property type="entry name" value="GGDEF"/>
    <property type="match status" value="1"/>
</dbReference>
<keyword evidence="1" id="KW-1133">Transmembrane helix</keyword>
<dbReference type="InterPro" id="IPR005330">
    <property type="entry name" value="MHYT_dom"/>
</dbReference>
<evidence type="ECO:0000259" key="3">
    <source>
        <dbReference type="PROSITE" id="PS50887"/>
    </source>
</evidence>
<proteinExistence type="predicted"/>
<gene>
    <name evidence="5" type="ORF">SAMN05444272_1976</name>
</gene>
<dbReference type="InterPro" id="IPR029787">
    <property type="entry name" value="Nucleotide_cyclase"/>
</dbReference>
<evidence type="ECO:0000259" key="2">
    <source>
        <dbReference type="PROSITE" id="PS50883"/>
    </source>
</evidence>
<keyword evidence="6" id="KW-1185">Reference proteome</keyword>
<feature type="transmembrane region" description="Helical" evidence="1">
    <location>
        <begin position="83"/>
        <end position="103"/>
    </location>
</feature>
<dbReference type="RefSeq" id="WP_073012417.1">
    <property type="nucleotide sequence ID" value="NZ_FRBW01000002.1"/>
</dbReference>
<name>A0A1M7GNX4_9HYPH</name>
<keyword evidence="1" id="KW-0812">Transmembrane</keyword>
<dbReference type="PROSITE" id="PS50887">
    <property type="entry name" value="GGDEF"/>
    <property type="match status" value="1"/>
</dbReference>
<evidence type="ECO:0000313" key="6">
    <source>
        <dbReference type="Proteomes" id="UP000186002"/>
    </source>
</evidence>
<dbReference type="AlphaFoldDB" id="A0A1M7GNX4"/>
<dbReference type="Pfam" id="PF03707">
    <property type="entry name" value="MHYT"/>
    <property type="match status" value="3"/>
</dbReference>
<reference evidence="5 6" key="1">
    <citation type="submission" date="2016-11" db="EMBL/GenBank/DDBJ databases">
        <authorList>
            <person name="Jaros S."/>
            <person name="Januszkiewicz K."/>
            <person name="Wedrychowicz H."/>
        </authorList>
    </citation>
    <scope>NUCLEOTIDE SEQUENCE [LARGE SCALE GENOMIC DNA]</scope>
    <source>
        <strain evidence="5 6">DSM 22153</strain>
    </source>
</reference>
<feature type="transmembrane region" description="Helical" evidence="1">
    <location>
        <begin position="180"/>
        <end position="204"/>
    </location>
</feature>
<evidence type="ECO:0000259" key="4">
    <source>
        <dbReference type="PROSITE" id="PS50924"/>
    </source>
</evidence>
<dbReference type="InterPro" id="IPR001633">
    <property type="entry name" value="EAL_dom"/>
</dbReference>
<dbReference type="InterPro" id="IPR000160">
    <property type="entry name" value="GGDEF_dom"/>
</dbReference>
<dbReference type="SMART" id="SM00052">
    <property type="entry name" value="EAL"/>
    <property type="match status" value="1"/>
</dbReference>
<dbReference type="PROSITE" id="PS50883">
    <property type="entry name" value="EAL"/>
    <property type="match status" value="1"/>
</dbReference>
<feature type="domain" description="MHYT" evidence="4">
    <location>
        <begin position="12"/>
        <end position="200"/>
    </location>
</feature>
<dbReference type="GO" id="GO:0016020">
    <property type="term" value="C:membrane"/>
    <property type="evidence" value="ECO:0007669"/>
    <property type="project" value="UniProtKB-UniRule"/>
</dbReference>
<dbReference type="NCBIfam" id="TIGR00254">
    <property type="entry name" value="GGDEF"/>
    <property type="match status" value="1"/>
</dbReference>
<dbReference type="EMBL" id="FRBW01000002">
    <property type="protein sequence ID" value="SHM17865.1"/>
    <property type="molecule type" value="Genomic_DNA"/>
</dbReference>
<dbReference type="CDD" id="cd01948">
    <property type="entry name" value="EAL"/>
    <property type="match status" value="1"/>
</dbReference>
<dbReference type="SUPFAM" id="SSF55073">
    <property type="entry name" value="Nucleotide cyclase"/>
    <property type="match status" value="1"/>
</dbReference>
<feature type="transmembrane region" description="Helical" evidence="1">
    <location>
        <begin position="149"/>
        <end position="168"/>
    </location>
</feature>
<evidence type="ECO:0000313" key="5">
    <source>
        <dbReference type="EMBL" id="SHM17865.1"/>
    </source>
</evidence>
<feature type="transmembrane region" description="Helical" evidence="1">
    <location>
        <begin position="16"/>
        <end position="35"/>
    </location>
</feature>
<dbReference type="InterPro" id="IPR052155">
    <property type="entry name" value="Biofilm_reg_signaling"/>
</dbReference>
<dbReference type="OrthoDB" id="9814202at2"/>
<dbReference type="SMART" id="SM00267">
    <property type="entry name" value="GGDEF"/>
    <property type="match status" value="1"/>
</dbReference>
<protein>
    <submittedName>
        <fullName evidence="5">Diguanylate cyclase/phosphodiesterase</fullName>
    </submittedName>
</protein>
<dbReference type="PROSITE" id="PS50924">
    <property type="entry name" value="MHYT"/>
    <property type="match status" value="1"/>
</dbReference>
<keyword evidence="1" id="KW-0472">Membrane</keyword>
<feature type="transmembrane region" description="Helical" evidence="1">
    <location>
        <begin position="47"/>
        <end position="71"/>
    </location>
</feature>
<dbReference type="STRING" id="735517.SAMN05444272_1976"/>
<feature type="domain" description="GGDEF" evidence="3">
    <location>
        <begin position="283"/>
        <end position="416"/>
    </location>
</feature>
<dbReference type="Gene3D" id="3.30.70.270">
    <property type="match status" value="1"/>
</dbReference>
<dbReference type="InterPro" id="IPR043128">
    <property type="entry name" value="Rev_trsase/Diguanyl_cyclase"/>
</dbReference>
<feature type="domain" description="EAL" evidence="2">
    <location>
        <begin position="425"/>
        <end position="675"/>
    </location>
</feature>
<sequence>MLSVVTCIAVDHELRFILLAALVCVIGSVLTMNLLGKMKSMTGAGRLLWLFLIALVGGATIWTTHFSAMMGYIVPFNRTFEPYLTLLSLASAIFTTGAGFYLATISKDRIYGQIAGGCVFGFGVALMHYTGMQAYLIPGQIIWDHTMVVWSVIFGGGLGGAAMVLACSENSRTSVLQASLVMVLSIVLMHFTGMTAITIEPIAGVEIPAQAISDDIMLLAVVSVTLLIIATVASAFAIHTRSLNEASAAYQHLALHDPLTHLPNRLYLRSRLEELLQQVDESAQLAVITVDLDRFKDVNDVHGHKAGDELLREIGRRVGAILRPGEFMARVGGDEFVACKFPICEAGEALAFAERLRREIVAPFGWDHQLITVGGSFGVVVAPRDGKLADNLLAKADMAAYSAKNAGGDRMSLYSEGMEEFNRARAAMAIDLKTAVRKGQLELLYQPQNETSTRKLKGFEALLRWNHPERGLIMPSEFIPIAESTGLILELGNWVLEQACRQAATWPETYTVAVNVSPMQLAQDTLPLQVAAVLGRTGLSPKRLEIEITESGLISDQHHALKIVQELKDLGVCVTMDDFGTGYSSLATLQAFPFDKIKIDRGFVMSLTSNEQSAAIVKSTILLGSSLRIPVLAEGVETEDQLSFLQEEGCEAVQGYLFGKPLPHAECLKLMRTDPTYFARSTLRKKQA</sequence>
<evidence type="ECO:0000256" key="1">
    <source>
        <dbReference type="PROSITE-ProRule" id="PRU00244"/>
    </source>
</evidence>
<feature type="transmembrane region" description="Helical" evidence="1">
    <location>
        <begin position="216"/>
        <end position="238"/>
    </location>
</feature>